<evidence type="ECO:0000313" key="2">
    <source>
        <dbReference type="Proteomes" id="UP001211005"/>
    </source>
</evidence>
<protein>
    <recommendedName>
        <fullName evidence="3">PD-(D/E)XK endonuclease-like domain-containing protein</fullName>
    </recommendedName>
</protein>
<evidence type="ECO:0000313" key="1">
    <source>
        <dbReference type="EMBL" id="WBA44049.1"/>
    </source>
</evidence>
<organism evidence="1 2">
    <name type="scientific">Hymenobacter canadensis</name>
    <dbReference type="NCBI Taxonomy" id="2999067"/>
    <lineage>
        <taxon>Bacteria</taxon>
        <taxon>Pseudomonadati</taxon>
        <taxon>Bacteroidota</taxon>
        <taxon>Cytophagia</taxon>
        <taxon>Cytophagales</taxon>
        <taxon>Hymenobacteraceae</taxon>
        <taxon>Hymenobacter</taxon>
    </lineage>
</organism>
<accession>A0ABY7LWS2</accession>
<keyword evidence="1" id="KW-0614">Plasmid</keyword>
<gene>
    <name evidence="1" type="ORF">O3303_21035</name>
</gene>
<geneLocation type="plasmid" evidence="1 2">
    <name>unnamed1</name>
</geneLocation>
<dbReference type="RefSeq" id="WP_269562081.1">
    <property type="nucleotide sequence ID" value="NZ_CP114768.1"/>
</dbReference>
<sequence>MFDLTNIDVIKTDAEHGLRSYSFVGLKRKNDSDRLEFWLPIGFNDFEPSFEAIKKFFFKMYRTFQVYRERKMGALEEDWRTTDRDGVFEFENGFSFINERNEHVIFYGKLNSLDKILEGYDELRISSLEKKKFHSLEIDYSQIDRYMHRAYFLEDDIIYLDEMTIPKSVIIQDSPSIVQLFCFIYTEIKKELEEVDSTPDRAFELAAKFKEEFLEPGSSLFDEESFDNTIFALRSVFEEIEDKTTYKDDDFWHFYEAVEAFLFGQKSDDKDGIYFGINNFYDVWEDMCQAYMLSKEHKHLEQVLFADVKGRLLTRKDLGVKPYINMNPFAVKINNEPRNRYLRPDLVLLESVDYEGSTNYLESKLLNKIFSANRETFELNDNFYTNHKIKFNTNIIENFPELYQIYLKHLNKNKKYIDSGRKTYYEYIRHSNYDDFAAEVSAYVCQVNEYFAMEKGLISSIINVIDYKYMRLSDYITYDPSAINNFGENKIKDDIHKQLVYEWAIQNNISYTSTKSEFWIPFYSDDLSIEKQKYLITNSHFQTNQIDVIQVNFKVLQENYIKLNTLL</sequence>
<name>A0ABY7LWS2_9BACT</name>
<evidence type="ECO:0008006" key="3">
    <source>
        <dbReference type="Google" id="ProtNLM"/>
    </source>
</evidence>
<keyword evidence="2" id="KW-1185">Reference proteome</keyword>
<dbReference type="EMBL" id="CP114768">
    <property type="protein sequence ID" value="WBA44049.1"/>
    <property type="molecule type" value="Genomic_DNA"/>
</dbReference>
<reference evidence="1 2" key="1">
    <citation type="submission" date="2022-12" db="EMBL/GenBank/DDBJ databases">
        <title>Hymenobacter canadensis sp. nov. isolated from lake water of the Cambridge Bay, Canada.</title>
        <authorList>
            <person name="Kim W.H."/>
            <person name="Lee Y.M."/>
        </authorList>
    </citation>
    <scope>NUCLEOTIDE SEQUENCE [LARGE SCALE GENOMIC DNA]</scope>
    <source>
        <strain evidence="1 2">PAMC 29467</strain>
        <plasmid evidence="1 2">unnamed1</plasmid>
    </source>
</reference>
<proteinExistence type="predicted"/>
<dbReference type="Proteomes" id="UP001211005">
    <property type="component" value="Plasmid unnamed1"/>
</dbReference>